<protein>
    <submittedName>
        <fullName evidence="2">Uncharacterized protein</fullName>
    </submittedName>
</protein>
<reference evidence="2 3" key="1">
    <citation type="submission" date="2015-05" db="EMBL/GenBank/DDBJ databases">
        <title>Evolution of Trichinella species and genotypes.</title>
        <authorList>
            <person name="Korhonen P.K."/>
            <person name="Edoardo P."/>
            <person name="Giuseppe L.R."/>
            <person name="Gasser R.B."/>
        </authorList>
    </citation>
    <scope>NUCLEOTIDE SEQUENCE [LARGE SCALE GENOMIC DNA]</scope>
    <source>
        <strain evidence="2">ISS10</strain>
    </source>
</reference>
<proteinExistence type="predicted"/>
<sequence>MQLSVAMWRIGNGHCSDLLINIVQFTCLVNATVLPGECELGRKGAEQQEDMTARRNPPVVTGPSSPNDECVSSSVGAPSYSATAEGCVCAAREYGPSTWEAGEDGYSQIRCPLQETTIPTSSSSVSTSELVCFRFCAPFDGSSDAKANASVARVPDIPTVTEQRFLGSPPPPEPSSLMDLTALRPTDAVAHQRRRPPVICIRLLVTAAAALPLPPEVTELHPAPNRCGGMSLVHEGRAYKLNVPANRNIGGARNTKQTAVVLYGQTLM</sequence>
<evidence type="ECO:0000256" key="1">
    <source>
        <dbReference type="SAM" id="MobiDB-lite"/>
    </source>
</evidence>
<evidence type="ECO:0000313" key="3">
    <source>
        <dbReference type="Proteomes" id="UP000054721"/>
    </source>
</evidence>
<dbReference type="Proteomes" id="UP000054721">
    <property type="component" value="Unassembled WGS sequence"/>
</dbReference>
<comment type="caution">
    <text evidence="2">The sequence shown here is derived from an EMBL/GenBank/DDBJ whole genome shotgun (WGS) entry which is preliminary data.</text>
</comment>
<dbReference type="AlphaFoldDB" id="A0A0V1L6Z4"/>
<feature type="compositionally biased region" description="Polar residues" evidence="1">
    <location>
        <begin position="62"/>
        <end position="72"/>
    </location>
</feature>
<name>A0A0V1L6Z4_9BILA</name>
<accession>A0A0V1L6Z4</accession>
<gene>
    <name evidence="2" type="ORF">T02_773</name>
</gene>
<dbReference type="EMBL" id="JYDW01000121">
    <property type="protein sequence ID" value="KRZ55159.1"/>
    <property type="molecule type" value="Genomic_DNA"/>
</dbReference>
<evidence type="ECO:0000313" key="2">
    <source>
        <dbReference type="EMBL" id="KRZ55159.1"/>
    </source>
</evidence>
<feature type="region of interest" description="Disordered" evidence="1">
    <location>
        <begin position="45"/>
        <end position="72"/>
    </location>
</feature>
<organism evidence="2 3">
    <name type="scientific">Trichinella nativa</name>
    <dbReference type="NCBI Taxonomy" id="6335"/>
    <lineage>
        <taxon>Eukaryota</taxon>
        <taxon>Metazoa</taxon>
        <taxon>Ecdysozoa</taxon>
        <taxon>Nematoda</taxon>
        <taxon>Enoplea</taxon>
        <taxon>Dorylaimia</taxon>
        <taxon>Trichinellida</taxon>
        <taxon>Trichinellidae</taxon>
        <taxon>Trichinella</taxon>
    </lineage>
</organism>
<keyword evidence="3" id="KW-1185">Reference proteome</keyword>